<protein>
    <submittedName>
        <fullName evidence="1">Uncharacterized protein</fullName>
    </submittedName>
</protein>
<dbReference type="Proteomes" id="UP000233837">
    <property type="component" value="Unassembled WGS sequence"/>
</dbReference>
<dbReference type="AlphaFoldDB" id="A0A2I0XD36"/>
<reference evidence="1 2" key="1">
    <citation type="journal article" date="2016" name="Sci. Rep.">
        <title>The Dendrobium catenatum Lindl. genome sequence provides insights into polysaccharide synthase, floral development and adaptive evolution.</title>
        <authorList>
            <person name="Zhang G.Q."/>
            <person name="Xu Q."/>
            <person name="Bian C."/>
            <person name="Tsai W.C."/>
            <person name="Yeh C.M."/>
            <person name="Liu K.W."/>
            <person name="Yoshida K."/>
            <person name="Zhang L.S."/>
            <person name="Chang S.B."/>
            <person name="Chen F."/>
            <person name="Shi Y."/>
            <person name="Su Y.Y."/>
            <person name="Zhang Y.Q."/>
            <person name="Chen L.J."/>
            <person name="Yin Y."/>
            <person name="Lin M."/>
            <person name="Huang H."/>
            <person name="Deng H."/>
            <person name="Wang Z.W."/>
            <person name="Zhu S.L."/>
            <person name="Zhao X."/>
            <person name="Deng C."/>
            <person name="Niu S.C."/>
            <person name="Huang J."/>
            <person name="Wang M."/>
            <person name="Liu G.H."/>
            <person name="Yang H.J."/>
            <person name="Xiao X.J."/>
            <person name="Hsiao Y.Y."/>
            <person name="Wu W.L."/>
            <person name="Chen Y.Y."/>
            <person name="Mitsuda N."/>
            <person name="Ohme-Takagi M."/>
            <person name="Luo Y.B."/>
            <person name="Van de Peer Y."/>
            <person name="Liu Z.J."/>
        </authorList>
    </citation>
    <scope>NUCLEOTIDE SEQUENCE [LARGE SCALE GENOMIC DNA]</scope>
    <source>
        <tissue evidence="1">The whole plant</tissue>
    </source>
</reference>
<reference evidence="1 2" key="2">
    <citation type="journal article" date="2017" name="Nature">
        <title>The Apostasia genome and the evolution of orchids.</title>
        <authorList>
            <person name="Zhang G.Q."/>
            <person name="Liu K.W."/>
            <person name="Li Z."/>
            <person name="Lohaus R."/>
            <person name="Hsiao Y.Y."/>
            <person name="Niu S.C."/>
            <person name="Wang J.Y."/>
            <person name="Lin Y.C."/>
            <person name="Xu Q."/>
            <person name="Chen L.J."/>
            <person name="Yoshida K."/>
            <person name="Fujiwara S."/>
            <person name="Wang Z.W."/>
            <person name="Zhang Y.Q."/>
            <person name="Mitsuda N."/>
            <person name="Wang M."/>
            <person name="Liu G.H."/>
            <person name="Pecoraro L."/>
            <person name="Huang H.X."/>
            <person name="Xiao X.J."/>
            <person name="Lin M."/>
            <person name="Wu X.Y."/>
            <person name="Wu W.L."/>
            <person name="Chen Y.Y."/>
            <person name="Chang S.B."/>
            <person name="Sakamoto S."/>
            <person name="Ohme-Takagi M."/>
            <person name="Yagi M."/>
            <person name="Zeng S.J."/>
            <person name="Shen C.Y."/>
            <person name="Yeh C.M."/>
            <person name="Luo Y.B."/>
            <person name="Tsai W.C."/>
            <person name="Van de Peer Y."/>
            <person name="Liu Z.J."/>
        </authorList>
    </citation>
    <scope>NUCLEOTIDE SEQUENCE [LARGE SCALE GENOMIC DNA]</scope>
    <source>
        <tissue evidence="1">The whole plant</tissue>
    </source>
</reference>
<evidence type="ECO:0000313" key="1">
    <source>
        <dbReference type="EMBL" id="PKU85822.1"/>
    </source>
</evidence>
<proteinExistence type="predicted"/>
<keyword evidence="2" id="KW-1185">Reference proteome</keyword>
<evidence type="ECO:0000313" key="2">
    <source>
        <dbReference type="Proteomes" id="UP000233837"/>
    </source>
</evidence>
<name>A0A2I0XD36_9ASPA</name>
<gene>
    <name evidence="1" type="ORF">MA16_Dca012478</name>
</gene>
<dbReference type="EMBL" id="KZ501963">
    <property type="protein sequence ID" value="PKU85822.1"/>
    <property type="molecule type" value="Genomic_DNA"/>
</dbReference>
<organism evidence="1 2">
    <name type="scientific">Dendrobium catenatum</name>
    <dbReference type="NCBI Taxonomy" id="906689"/>
    <lineage>
        <taxon>Eukaryota</taxon>
        <taxon>Viridiplantae</taxon>
        <taxon>Streptophyta</taxon>
        <taxon>Embryophyta</taxon>
        <taxon>Tracheophyta</taxon>
        <taxon>Spermatophyta</taxon>
        <taxon>Magnoliopsida</taxon>
        <taxon>Liliopsida</taxon>
        <taxon>Asparagales</taxon>
        <taxon>Orchidaceae</taxon>
        <taxon>Epidendroideae</taxon>
        <taxon>Malaxideae</taxon>
        <taxon>Dendrobiinae</taxon>
        <taxon>Dendrobium</taxon>
    </lineage>
</organism>
<sequence>MGRGRRLGVWKGMGEAGGWDCGRRSGLLLEAGEQVVGVWFWEEGKGKGVWEVGG</sequence>
<accession>A0A2I0XD36</accession>